<dbReference type="AlphaFoldDB" id="X1U5J2"/>
<name>X1U5J2_9ZZZZ</name>
<dbReference type="InterPro" id="IPR038726">
    <property type="entry name" value="PDDEXK_AddAB-type"/>
</dbReference>
<dbReference type="EMBL" id="BARW01018433">
    <property type="protein sequence ID" value="GAI98901.1"/>
    <property type="molecule type" value="Genomic_DNA"/>
</dbReference>
<sequence>MKKIDFSKIYSYSKLSLFEKCPKQYYFNYLDPEIAPIKKQFIKPRDYKTKGRAVHGAITLFYHLPEPERTFENLKKCLSKAWFSELDLSQTMPLGKLGGFRDLHHERTSYAQVLLMLKKFFDVEEPNPCLFYIPTQQIKDSFCDYEEMIKPLNDKFSISGKFDRIDKLEDNTLRIIDFKTNKNESNKFQLIFYKFLAELNFQKPVRIVSFYYLNRGEIVDFDVSNTSQDQIKDQVLKKINKIQKTKDFLPQKNKYCYHCDF</sequence>
<protein>
    <recommendedName>
        <fullName evidence="1">PD-(D/E)XK endonuclease-like domain-containing protein</fullName>
    </recommendedName>
</protein>
<accession>X1U5J2</accession>
<dbReference type="InterPro" id="IPR011604">
    <property type="entry name" value="PDDEXK-like_dom_sf"/>
</dbReference>
<organism evidence="2">
    <name type="scientific">marine sediment metagenome</name>
    <dbReference type="NCBI Taxonomy" id="412755"/>
    <lineage>
        <taxon>unclassified sequences</taxon>
        <taxon>metagenomes</taxon>
        <taxon>ecological metagenomes</taxon>
    </lineage>
</organism>
<evidence type="ECO:0000259" key="1">
    <source>
        <dbReference type="Pfam" id="PF12705"/>
    </source>
</evidence>
<dbReference type="Gene3D" id="3.90.320.10">
    <property type="match status" value="1"/>
</dbReference>
<gene>
    <name evidence="2" type="ORF">S12H4_31556</name>
</gene>
<evidence type="ECO:0000313" key="2">
    <source>
        <dbReference type="EMBL" id="GAI98901.1"/>
    </source>
</evidence>
<comment type="caution">
    <text evidence="2">The sequence shown here is derived from an EMBL/GenBank/DDBJ whole genome shotgun (WGS) entry which is preliminary data.</text>
</comment>
<feature type="non-terminal residue" evidence="2">
    <location>
        <position position="261"/>
    </location>
</feature>
<feature type="domain" description="PD-(D/E)XK endonuclease-like" evidence="1">
    <location>
        <begin position="11"/>
        <end position="261"/>
    </location>
</feature>
<reference evidence="2" key="1">
    <citation type="journal article" date="2014" name="Front. Microbiol.">
        <title>High frequency of phylogenetically diverse reductive dehalogenase-homologous genes in deep subseafloor sedimentary metagenomes.</title>
        <authorList>
            <person name="Kawai M."/>
            <person name="Futagami T."/>
            <person name="Toyoda A."/>
            <person name="Takaki Y."/>
            <person name="Nishi S."/>
            <person name="Hori S."/>
            <person name="Arai W."/>
            <person name="Tsubouchi T."/>
            <person name="Morono Y."/>
            <person name="Uchiyama I."/>
            <person name="Ito T."/>
            <person name="Fujiyama A."/>
            <person name="Inagaki F."/>
            <person name="Takami H."/>
        </authorList>
    </citation>
    <scope>NUCLEOTIDE SEQUENCE</scope>
    <source>
        <strain evidence="2">Expedition CK06-06</strain>
    </source>
</reference>
<dbReference type="Pfam" id="PF12705">
    <property type="entry name" value="PDDEXK_1"/>
    <property type="match status" value="1"/>
</dbReference>
<proteinExistence type="predicted"/>